<dbReference type="AlphaFoldDB" id="A0A2H0BW59"/>
<accession>A0A2H0BW59</accession>
<comment type="caution">
    <text evidence="4">The sequence shown here is derived from an EMBL/GenBank/DDBJ whole genome shotgun (WGS) entry which is preliminary data.</text>
</comment>
<comment type="similarity">
    <text evidence="1">Belongs to the transferase hexapeptide repeat family.</text>
</comment>
<reference evidence="4 5" key="1">
    <citation type="submission" date="2017-09" db="EMBL/GenBank/DDBJ databases">
        <title>Depth-based differentiation of microbial function through sediment-hosted aquifers and enrichment of novel symbionts in the deep terrestrial subsurface.</title>
        <authorList>
            <person name="Probst A.J."/>
            <person name="Ladd B."/>
            <person name="Jarett J.K."/>
            <person name="Geller-Mcgrath D.E."/>
            <person name="Sieber C.M."/>
            <person name="Emerson J.B."/>
            <person name="Anantharaman K."/>
            <person name="Thomas B.C."/>
            <person name="Malmstrom R."/>
            <person name="Stieglmeier M."/>
            <person name="Klingl A."/>
            <person name="Woyke T."/>
            <person name="Ryan C.M."/>
            <person name="Banfield J.F."/>
        </authorList>
    </citation>
    <scope>NUCLEOTIDE SEQUENCE [LARGE SCALE GENOMIC DNA]</scope>
    <source>
        <strain evidence="4">CG22_combo_CG10-13_8_21_14_all_38_20</strain>
    </source>
</reference>
<keyword evidence="3" id="KW-0677">Repeat</keyword>
<protein>
    <submittedName>
        <fullName evidence="4">Acetyltransferase</fullName>
    </submittedName>
</protein>
<evidence type="ECO:0000256" key="3">
    <source>
        <dbReference type="ARBA" id="ARBA00022737"/>
    </source>
</evidence>
<name>A0A2H0BW59_9BACT</name>
<dbReference type="PANTHER" id="PTHR23416">
    <property type="entry name" value="SIALIC ACID SYNTHASE-RELATED"/>
    <property type="match status" value="1"/>
</dbReference>
<dbReference type="InterPro" id="IPR001451">
    <property type="entry name" value="Hexapep"/>
</dbReference>
<dbReference type="EMBL" id="PCTA01000010">
    <property type="protein sequence ID" value="PIP61915.1"/>
    <property type="molecule type" value="Genomic_DNA"/>
</dbReference>
<organism evidence="4 5">
    <name type="scientific">Candidatus Roizmanbacteria bacterium CG22_combo_CG10-13_8_21_14_all_38_20</name>
    <dbReference type="NCBI Taxonomy" id="1974862"/>
    <lineage>
        <taxon>Bacteria</taxon>
        <taxon>Candidatus Roizmaniibacteriota</taxon>
    </lineage>
</organism>
<evidence type="ECO:0000256" key="1">
    <source>
        <dbReference type="ARBA" id="ARBA00007274"/>
    </source>
</evidence>
<dbReference type="GO" id="GO:0008374">
    <property type="term" value="F:O-acyltransferase activity"/>
    <property type="evidence" value="ECO:0007669"/>
    <property type="project" value="TreeGrafter"/>
</dbReference>
<proteinExistence type="inferred from homology"/>
<evidence type="ECO:0000313" key="5">
    <source>
        <dbReference type="Proteomes" id="UP000231246"/>
    </source>
</evidence>
<dbReference type="Proteomes" id="UP000231246">
    <property type="component" value="Unassembled WGS sequence"/>
</dbReference>
<dbReference type="GO" id="GO:0005829">
    <property type="term" value="C:cytosol"/>
    <property type="evidence" value="ECO:0007669"/>
    <property type="project" value="TreeGrafter"/>
</dbReference>
<sequence length="197" mass="21565">MKDKYGDKLSSGEVLQKGMNRIDGILLDLELMILRWIGHVPFHSFRKLFYRLSGMKIGKGSNIHMWACFFEPAGISIGEDTIVGNNVFLDGRAPITLGNHVDVAAEVMIYSSQHDIDDPKFKAVFKPVNIGNYVFIGPRAIILPGVTIGEGAIVAAGAVVSKDVAPFTVVGGVPAINIRDRKLVDPQYILGRARNFQ</sequence>
<evidence type="ECO:0000256" key="2">
    <source>
        <dbReference type="ARBA" id="ARBA00022679"/>
    </source>
</evidence>
<evidence type="ECO:0000313" key="4">
    <source>
        <dbReference type="EMBL" id="PIP61915.1"/>
    </source>
</evidence>
<dbReference type="CDD" id="cd04647">
    <property type="entry name" value="LbH_MAT_like"/>
    <property type="match status" value="1"/>
</dbReference>
<dbReference type="InterPro" id="IPR018357">
    <property type="entry name" value="Hexapep_transf_CS"/>
</dbReference>
<dbReference type="Pfam" id="PF14602">
    <property type="entry name" value="Hexapep_2"/>
    <property type="match status" value="1"/>
</dbReference>
<dbReference type="PANTHER" id="PTHR23416:SF23">
    <property type="entry name" value="ACETYLTRANSFERASE C18B11.09C-RELATED"/>
    <property type="match status" value="1"/>
</dbReference>
<dbReference type="InterPro" id="IPR051159">
    <property type="entry name" value="Hexapeptide_acetyltransf"/>
</dbReference>
<gene>
    <name evidence="4" type="ORF">COW99_01680</name>
</gene>
<dbReference type="Gene3D" id="2.160.10.10">
    <property type="entry name" value="Hexapeptide repeat proteins"/>
    <property type="match status" value="1"/>
</dbReference>
<keyword evidence="2 4" id="KW-0808">Transferase</keyword>
<dbReference type="Pfam" id="PF00132">
    <property type="entry name" value="Hexapep"/>
    <property type="match status" value="1"/>
</dbReference>
<dbReference type="InterPro" id="IPR011004">
    <property type="entry name" value="Trimer_LpxA-like_sf"/>
</dbReference>
<dbReference type="SUPFAM" id="SSF51161">
    <property type="entry name" value="Trimeric LpxA-like enzymes"/>
    <property type="match status" value="1"/>
</dbReference>
<dbReference type="PROSITE" id="PS00101">
    <property type="entry name" value="HEXAPEP_TRANSFERASES"/>
    <property type="match status" value="1"/>
</dbReference>